<accession>A0A9D5CA17</accession>
<proteinExistence type="inferred from homology"/>
<reference evidence="5" key="2">
    <citation type="journal article" date="2022" name="Hortic Res">
        <title>The genome of Dioscorea zingiberensis sheds light on the biosynthesis, origin and evolution of the medicinally important diosgenin saponins.</title>
        <authorList>
            <person name="Li Y."/>
            <person name="Tan C."/>
            <person name="Li Z."/>
            <person name="Guo J."/>
            <person name="Li S."/>
            <person name="Chen X."/>
            <person name="Wang C."/>
            <person name="Dai X."/>
            <person name="Yang H."/>
            <person name="Song W."/>
            <person name="Hou L."/>
            <person name="Xu J."/>
            <person name="Tong Z."/>
            <person name="Xu A."/>
            <person name="Yuan X."/>
            <person name="Wang W."/>
            <person name="Yang Q."/>
            <person name="Chen L."/>
            <person name="Sun Z."/>
            <person name="Wang K."/>
            <person name="Pan B."/>
            <person name="Chen J."/>
            <person name="Bao Y."/>
            <person name="Liu F."/>
            <person name="Qi X."/>
            <person name="Gang D.R."/>
            <person name="Wen J."/>
            <person name="Li J."/>
        </authorList>
    </citation>
    <scope>NUCLEOTIDE SEQUENCE</scope>
    <source>
        <strain evidence="5">Dzin_1.0</strain>
    </source>
</reference>
<comment type="caution">
    <text evidence="5">The sequence shown here is derived from an EMBL/GenBank/DDBJ whole genome shotgun (WGS) entry which is preliminary data.</text>
</comment>
<reference evidence="5" key="1">
    <citation type="submission" date="2021-03" db="EMBL/GenBank/DDBJ databases">
        <authorList>
            <person name="Li Z."/>
            <person name="Yang C."/>
        </authorList>
    </citation>
    <scope>NUCLEOTIDE SEQUENCE</scope>
    <source>
        <strain evidence="5">Dzin_1.0</strain>
        <tissue evidence="5">Leaf</tissue>
    </source>
</reference>
<feature type="compositionally biased region" description="Basic and acidic residues" evidence="3">
    <location>
        <begin position="31"/>
        <end position="42"/>
    </location>
</feature>
<keyword evidence="2" id="KW-0732">Signal</keyword>
<dbReference type="InterPro" id="IPR036852">
    <property type="entry name" value="Peptidase_S8/S53_dom_sf"/>
</dbReference>
<dbReference type="SUPFAM" id="SSF52743">
    <property type="entry name" value="Subtilisin-like"/>
    <property type="match status" value="1"/>
</dbReference>
<evidence type="ECO:0000256" key="1">
    <source>
        <dbReference type="ARBA" id="ARBA00011073"/>
    </source>
</evidence>
<dbReference type="Proteomes" id="UP001085076">
    <property type="component" value="Miscellaneous, Linkage group lg06"/>
</dbReference>
<name>A0A9D5CA17_9LILI</name>
<dbReference type="PANTHER" id="PTHR10795">
    <property type="entry name" value="PROPROTEIN CONVERTASE SUBTILISIN/KEXIN"/>
    <property type="match status" value="1"/>
</dbReference>
<evidence type="ECO:0000259" key="4">
    <source>
        <dbReference type="Pfam" id="PF00082"/>
    </source>
</evidence>
<organism evidence="5 6">
    <name type="scientific">Dioscorea zingiberensis</name>
    <dbReference type="NCBI Taxonomy" id="325984"/>
    <lineage>
        <taxon>Eukaryota</taxon>
        <taxon>Viridiplantae</taxon>
        <taxon>Streptophyta</taxon>
        <taxon>Embryophyta</taxon>
        <taxon>Tracheophyta</taxon>
        <taxon>Spermatophyta</taxon>
        <taxon>Magnoliopsida</taxon>
        <taxon>Liliopsida</taxon>
        <taxon>Dioscoreales</taxon>
        <taxon>Dioscoreaceae</taxon>
        <taxon>Dioscorea</taxon>
    </lineage>
</organism>
<dbReference type="InterPro" id="IPR000209">
    <property type="entry name" value="Peptidase_S8/S53_dom"/>
</dbReference>
<evidence type="ECO:0000256" key="3">
    <source>
        <dbReference type="SAM" id="MobiDB-lite"/>
    </source>
</evidence>
<dbReference type="GO" id="GO:0006508">
    <property type="term" value="P:proteolysis"/>
    <property type="evidence" value="ECO:0007669"/>
    <property type="project" value="InterPro"/>
</dbReference>
<keyword evidence="6" id="KW-1185">Reference proteome</keyword>
<dbReference type="OrthoDB" id="4803627at2759"/>
<evidence type="ECO:0000313" key="5">
    <source>
        <dbReference type="EMBL" id="KAJ0969164.1"/>
    </source>
</evidence>
<feature type="domain" description="Peptidase S8/S53" evidence="4">
    <location>
        <begin position="34"/>
        <end position="129"/>
    </location>
</feature>
<evidence type="ECO:0000313" key="6">
    <source>
        <dbReference type="Proteomes" id="UP001085076"/>
    </source>
</evidence>
<dbReference type="InterPro" id="IPR045051">
    <property type="entry name" value="SBT"/>
</dbReference>
<dbReference type="Gene3D" id="3.40.50.200">
    <property type="entry name" value="Peptidase S8/S53 domain"/>
    <property type="match status" value="1"/>
</dbReference>
<dbReference type="GO" id="GO:0004252">
    <property type="term" value="F:serine-type endopeptidase activity"/>
    <property type="evidence" value="ECO:0007669"/>
    <property type="project" value="InterPro"/>
</dbReference>
<dbReference type="EMBL" id="JAGGNH010000006">
    <property type="protein sequence ID" value="KAJ0969164.1"/>
    <property type="molecule type" value="Genomic_DNA"/>
</dbReference>
<feature type="region of interest" description="Disordered" evidence="3">
    <location>
        <begin position="31"/>
        <end position="50"/>
    </location>
</feature>
<comment type="similarity">
    <text evidence="1">Belongs to the peptidase S8 family.</text>
</comment>
<evidence type="ECO:0000256" key="2">
    <source>
        <dbReference type="ARBA" id="ARBA00022729"/>
    </source>
</evidence>
<sequence>MSTTFNKSTCNLLLIGIPFFAKGYETPMGRRVDETRKSCSPRDDDDNGTHTTTTIADSLVSSTNLLGYTTSIAHRMATHVRLVVYKICWAGGYFSSDILVAMDRAIADGCHVLSISIGGDMTPYYSKWNGYLPPLPAIRTATVPTSAHSPAQHSNG</sequence>
<dbReference type="Pfam" id="PF00082">
    <property type="entry name" value="Peptidase_S8"/>
    <property type="match status" value="1"/>
</dbReference>
<dbReference type="AlphaFoldDB" id="A0A9D5CA17"/>
<gene>
    <name evidence="5" type="ORF">J5N97_022041</name>
</gene>
<protein>
    <recommendedName>
        <fullName evidence="4">Peptidase S8/S53 domain-containing protein</fullName>
    </recommendedName>
</protein>